<sequence length="159" mass="17607">MLSAAANFYFFYQWKDAEQELAIAQQSMKQYAYETSQLQYRTDRTENFLSVVRDPQTQSIALKGVSQHATAAAKVFWNQETKEVFQDPASLPAAPSDRQYQLWALVDGKPVDAGVVASSSDALLRMKTIEKAQAFAVTLEPKGGSVNPTLEAMYVMGGI</sequence>
<accession>A0A6P1NUS0</accession>
<dbReference type="InterPro" id="IPR051474">
    <property type="entry name" value="Anti-sigma-K/W_factor"/>
</dbReference>
<organism evidence="2 3">
    <name type="scientific">Nibribacter ruber</name>
    <dbReference type="NCBI Taxonomy" id="2698458"/>
    <lineage>
        <taxon>Bacteria</taxon>
        <taxon>Pseudomonadati</taxon>
        <taxon>Bacteroidota</taxon>
        <taxon>Cytophagia</taxon>
        <taxon>Cytophagales</taxon>
        <taxon>Hymenobacteraceae</taxon>
        <taxon>Nibribacter</taxon>
    </lineage>
</organism>
<dbReference type="AlphaFoldDB" id="A0A6P1NUS0"/>
<proteinExistence type="predicted"/>
<dbReference type="PANTHER" id="PTHR37461">
    <property type="entry name" value="ANTI-SIGMA-K FACTOR RSKA"/>
    <property type="match status" value="1"/>
</dbReference>
<dbReference type="Pfam" id="PF10099">
    <property type="entry name" value="RskA_C"/>
    <property type="match status" value="1"/>
</dbReference>
<evidence type="ECO:0000259" key="1">
    <source>
        <dbReference type="Pfam" id="PF10099"/>
    </source>
</evidence>
<evidence type="ECO:0000313" key="3">
    <source>
        <dbReference type="Proteomes" id="UP000464214"/>
    </source>
</evidence>
<name>A0A6P1NUS0_9BACT</name>
<reference evidence="2 3" key="1">
    <citation type="submission" date="2020-01" db="EMBL/GenBank/DDBJ databases">
        <authorList>
            <person name="Kim M."/>
        </authorList>
    </citation>
    <scope>NUCLEOTIDE SEQUENCE [LARGE SCALE GENOMIC DNA]</scope>
    <source>
        <strain evidence="2 3">BT10</strain>
    </source>
</reference>
<dbReference type="GO" id="GO:0006417">
    <property type="term" value="P:regulation of translation"/>
    <property type="evidence" value="ECO:0007669"/>
    <property type="project" value="TreeGrafter"/>
</dbReference>
<gene>
    <name evidence="2" type="ORF">GU926_04830</name>
</gene>
<dbReference type="GO" id="GO:0005886">
    <property type="term" value="C:plasma membrane"/>
    <property type="evidence" value="ECO:0007669"/>
    <property type="project" value="InterPro"/>
</dbReference>
<dbReference type="EMBL" id="CP047897">
    <property type="protein sequence ID" value="QHL86800.1"/>
    <property type="molecule type" value="Genomic_DNA"/>
</dbReference>
<dbReference type="Proteomes" id="UP000464214">
    <property type="component" value="Chromosome"/>
</dbReference>
<keyword evidence="3" id="KW-1185">Reference proteome</keyword>
<protein>
    <recommendedName>
        <fullName evidence="1">Anti-sigma K factor RskA C-terminal domain-containing protein</fullName>
    </recommendedName>
</protein>
<evidence type="ECO:0000313" key="2">
    <source>
        <dbReference type="EMBL" id="QHL86800.1"/>
    </source>
</evidence>
<dbReference type="RefSeq" id="WP_160689549.1">
    <property type="nucleotide sequence ID" value="NZ_CP047897.1"/>
</dbReference>
<dbReference type="GO" id="GO:0016989">
    <property type="term" value="F:sigma factor antagonist activity"/>
    <property type="evidence" value="ECO:0007669"/>
    <property type="project" value="TreeGrafter"/>
</dbReference>
<dbReference type="PANTHER" id="PTHR37461:SF1">
    <property type="entry name" value="ANTI-SIGMA-K FACTOR RSKA"/>
    <property type="match status" value="1"/>
</dbReference>
<dbReference type="InterPro" id="IPR018764">
    <property type="entry name" value="RskA_C"/>
</dbReference>
<feature type="domain" description="Anti-sigma K factor RskA C-terminal" evidence="1">
    <location>
        <begin position="33"/>
        <end position="149"/>
    </location>
</feature>
<dbReference type="KEGG" id="nib:GU926_04830"/>